<dbReference type="EMBL" id="JBHTLN010000001">
    <property type="protein sequence ID" value="MFD1122453.1"/>
    <property type="molecule type" value="Genomic_DNA"/>
</dbReference>
<reference evidence="3" key="1">
    <citation type="journal article" date="2019" name="Int. J. Syst. Evol. Microbiol.">
        <title>The Global Catalogue of Microorganisms (GCM) 10K type strain sequencing project: providing services to taxonomists for standard genome sequencing and annotation.</title>
        <authorList>
            <consortium name="The Broad Institute Genomics Platform"/>
            <consortium name="The Broad Institute Genome Sequencing Center for Infectious Disease"/>
            <person name="Wu L."/>
            <person name="Ma J."/>
        </authorList>
    </citation>
    <scope>NUCLEOTIDE SEQUENCE [LARGE SCALE GENOMIC DNA]</scope>
    <source>
        <strain evidence="3">CCUG 58411</strain>
    </source>
</reference>
<evidence type="ECO:0008006" key="4">
    <source>
        <dbReference type="Google" id="ProtNLM"/>
    </source>
</evidence>
<dbReference type="InterPro" id="IPR013762">
    <property type="entry name" value="Integrase-like_cat_sf"/>
</dbReference>
<dbReference type="InterPro" id="IPR011010">
    <property type="entry name" value="DNA_brk_join_enz"/>
</dbReference>
<protein>
    <recommendedName>
        <fullName evidence="4">Integrase</fullName>
    </recommendedName>
</protein>
<evidence type="ECO:0000256" key="1">
    <source>
        <dbReference type="ARBA" id="ARBA00023172"/>
    </source>
</evidence>
<evidence type="ECO:0000313" key="3">
    <source>
        <dbReference type="Proteomes" id="UP001597206"/>
    </source>
</evidence>
<organism evidence="2 3">
    <name type="scientific">Methylophilus flavus</name>
    <dbReference type="NCBI Taxonomy" id="640084"/>
    <lineage>
        <taxon>Bacteria</taxon>
        <taxon>Pseudomonadati</taxon>
        <taxon>Pseudomonadota</taxon>
        <taxon>Betaproteobacteria</taxon>
        <taxon>Nitrosomonadales</taxon>
        <taxon>Methylophilaceae</taxon>
        <taxon>Methylophilus</taxon>
    </lineage>
</organism>
<dbReference type="Proteomes" id="UP001597206">
    <property type="component" value="Unassembled WGS sequence"/>
</dbReference>
<evidence type="ECO:0000313" key="2">
    <source>
        <dbReference type="EMBL" id="MFD1122453.1"/>
    </source>
</evidence>
<gene>
    <name evidence="2" type="ORF">ACFQ2T_08070</name>
</gene>
<comment type="caution">
    <text evidence="2">The sequence shown here is derived from an EMBL/GenBank/DDBJ whole genome shotgun (WGS) entry which is preliminary data.</text>
</comment>
<sequence>MSVVFEPQLDYPVGAICPDIYESSPGTPPPDDFVVSRSRDGSVVSTYGQMAWDLSIYHPEGKSNILNFCYWDSGEENPTRKQLTYEIRFLIFLLIWARDGAPLSLGTLQNYLSILRALAKFAEDMSRQIREILIDDKHLWLFIETRCSGWAIETFGSLLPLLVRLGNERLGFDIVGDKQLKAIRSLGQQYRTTLKQHAPIPTRIYSQIIAQLLKELAEWEEVSDDVLSVLQACGTDPRMGRSVEVQAAISKRKGLGKNLLPTFSQLASTKCLNYFDIKSREPAVKDLSALISEIQTAIKLTIQTFTGMRDDEALSLPYHCLEETVVNGKSHYIVLGRTTKLNNGKAKRTRWVTNQDSYRAIKLAQQIADTIFGVFGVTAKKTAARIADHPLFVSVSYLGLAGGKPKLKGDQFSIGFIYLERMSSLRKRLEPIIEDADIRELEHIDPHRAWRSEDRFQIGKPWLFTSHQLRRSLALYAQRSGYVSLPSLRRQLQHLTIEMSRYYAKGSASAKNFIGEDKDHFGLEWQRAQPESAALSYVLNVLLSNDILFGGHANWVEHILKDSKGVILVDRETTLRRFKKGEISYKETPFGGCTKVGECEQPALNWLHVDCLKSNCRNLVGNLTKLERVIAAQDKMVKALDQGTIEYRIEKADLEVLVATREAVLKTQ</sequence>
<name>A0ABW3PCX3_9PROT</name>
<proteinExistence type="predicted"/>
<keyword evidence="3" id="KW-1185">Reference proteome</keyword>
<dbReference type="Gene3D" id="1.10.443.10">
    <property type="entry name" value="Intergrase catalytic core"/>
    <property type="match status" value="1"/>
</dbReference>
<dbReference type="RefSeq" id="WP_379032860.1">
    <property type="nucleotide sequence ID" value="NZ_JBHTLN010000001.1"/>
</dbReference>
<dbReference type="SUPFAM" id="SSF56349">
    <property type="entry name" value="DNA breaking-rejoining enzymes"/>
    <property type="match status" value="1"/>
</dbReference>
<keyword evidence="1" id="KW-0233">DNA recombination</keyword>
<accession>A0ABW3PCX3</accession>